<feature type="compositionally biased region" description="Basic and acidic residues" evidence="1">
    <location>
        <begin position="378"/>
        <end position="387"/>
    </location>
</feature>
<accession>A0ABX6F1N0</accession>
<feature type="region of interest" description="Disordered" evidence="1">
    <location>
        <begin position="308"/>
        <end position="343"/>
    </location>
</feature>
<feature type="compositionally biased region" description="Polar residues" evidence="1">
    <location>
        <begin position="23"/>
        <end position="34"/>
    </location>
</feature>
<dbReference type="Proteomes" id="UP000422736">
    <property type="component" value="Chromosome 8"/>
</dbReference>
<evidence type="ECO:0000256" key="1">
    <source>
        <dbReference type="SAM" id="MobiDB-lite"/>
    </source>
</evidence>
<feature type="region of interest" description="Disordered" evidence="1">
    <location>
        <begin position="358"/>
        <end position="387"/>
    </location>
</feature>
<evidence type="ECO:0000313" key="4">
    <source>
        <dbReference type="Proteomes" id="UP000422736"/>
    </source>
</evidence>
<dbReference type="PANTHER" id="PTHR36089:SF1">
    <property type="entry name" value="CHITIN SYNTHASE 3 COMPLEX PROTEIN CSI2-RELATED"/>
    <property type="match status" value="1"/>
</dbReference>
<keyword evidence="2" id="KW-0472">Membrane</keyword>
<proteinExistence type="predicted"/>
<organism evidence="3 4">
    <name type="scientific">Kluyveromyces marxianus</name>
    <name type="common">Yeast</name>
    <name type="synonym">Candida kefyr</name>
    <dbReference type="NCBI Taxonomy" id="4911"/>
    <lineage>
        <taxon>Eukaryota</taxon>
        <taxon>Fungi</taxon>
        <taxon>Dikarya</taxon>
        <taxon>Ascomycota</taxon>
        <taxon>Saccharomycotina</taxon>
        <taxon>Saccharomycetes</taxon>
        <taxon>Saccharomycetales</taxon>
        <taxon>Saccharomycetaceae</taxon>
        <taxon>Kluyveromyces</taxon>
    </lineage>
</organism>
<gene>
    <name evidence="3" type="ORF">FIM1_4949</name>
</gene>
<name>A0ABX6F1N0_KLUMA</name>
<evidence type="ECO:0000256" key="2">
    <source>
        <dbReference type="SAM" id="Phobius"/>
    </source>
</evidence>
<dbReference type="InterPro" id="IPR051009">
    <property type="entry name" value="PRM"/>
</dbReference>
<reference evidence="3 4" key="1">
    <citation type="submission" date="2016-03" db="EMBL/GenBank/DDBJ databases">
        <title>How can Kluyveromyces marxianus grow so fast - potential evolutionary course in Saccharomyces Complex revealed by comparative genomics.</title>
        <authorList>
            <person name="Mo W."/>
            <person name="Lu W."/>
            <person name="Yang X."/>
            <person name="Qi J."/>
            <person name="Lv H."/>
        </authorList>
    </citation>
    <scope>NUCLEOTIDE SEQUENCE [LARGE SCALE GENOMIC DNA]</scope>
    <source>
        <strain evidence="3 4">FIM1</strain>
    </source>
</reference>
<feature type="compositionally biased region" description="Basic and acidic residues" evidence="1">
    <location>
        <begin position="49"/>
        <end position="63"/>
    </location>
</feature>
<feature type="compositionally biased region" description="Basic and acidic residues" evidence="1">
    <location>
        <begin position="312"/>
        <end position="339"/>
    </location>
</feature>
<feature type="compositionally biased region" description="Basic residues" evidence="1">
    <location>
        <begin position="201"/>
        <end position="212"/>
    </location>
</feature>
<evidence type="ECO:0000313" key="3">
    <source>
        <dbReference type="EMBL" id="QGN17740.1"/>
    </source>
</evidence>
<dbReference type="EMBL" id="CP015060">
    <property type="protein sequence ID" value="QGN17740.1"/>
    <property type="molecule type" value="Genomic_DNA"/>
</dbReference>
<dbReference type="PANTHER" id="PTHR36089">
    <property type="entry name" value="CHITIN SYNTHASE 3 COMPLEX PROTEIN CSI2-RELATED"/>
    <property type="match status" value="1"/>
</dbReference>
<sequence length="387" mass="42601">MKLVTIGTHAILGERDLPALKTATKQDATTTEQATSKNDDQTKTTTTNDKAKSTNTGKDDQTTTKKKAMPHLTSKTTSTIDSAQTSFSYSSSSSSHYTTPTIDIPSAKGNPYVWSSDKPTGTVFIAVGAVAGFLFLAVLIFLLVNSWITYSQAKQLKRFNNIEKQFQNPFIDDIDFGSSGGYYKADADEDDASVAGGSPAKKNKSKHNKHSRNNSSYAPYKRASHSMIRLLGGSTDELTNQTSPSVGGNNIYMHQHGMDSLNGLERVEAIDVANLEQRKSLYISPTMEVVNQQRRSTLFNNLNQSVLSMDTPDSRETEPVKEPPRTVSPERRTYKHEKNASSLSKLVDSTIDLTAATTSQQNRVKTHKKNTSITPSEFLEHMLEDDD</sequence>
<feature type="region of interest" description="Disordered" evidence="1">
    <location>
        <begin position="23"/>
        <end position="79"/>
    </location>
</feature>
<feature type="transmembrane region" description="Helical" evidence="2">
    <location>
        <begin position="123"/>
        <end position="148"/>
    </location>
</feature>
<keyword evidence="4" id="KW-1185">Reference proteome</keyword>
<keyword evidence="2" id="KW-1133">Transmembrane helix</keyword>
<reference evidence="3 4" key="2">
    <citation type="submission" date="2019-11" db="EMBL/GenBank/DDBJ databases">
        <authorList>
            <person name="Lu H."/>
        </authorList>
    </citation>
    <scope>NUCLEOTIDE SEQUENCE [LARGE SCALE GENOMIC DNA]</scope>
    <source>
        <strain evidence="3 4">FIM1</strain>
    </source>
</reference>
<feature type="region of interest" description="Disordered" evidence="1">
    <location>
        <begin position="192"/>
        <end position="219"/>
    </location>
</feature>
<protein>
    <submittedName>
        <fullName evidence="3">YNL058C</fullName>
    </submittedName>
</protein>
<keyword evidence="2" id="KW-0812">Transmembrane</keyword>